<reference evidence="2 3" key="1">
    <citation type="journal article" date="2015" name="Parasit. Vectors">
        <title>Draft genome of the scabies mite.</title>
        <authorList>
            <person name="Rider S.D.Jr."/>
            <person name="Morgan M.S."/>
            <person name="Arlian L.G."/>
        </authorList>
    </citation>
    <scope>NUCLEOTIDE SEQUENCE [LARGE SCALE GENOMIC DNA]</scope>
    <source>
        <strain evidence="2">Arlian Lab</strain>
    </source>
</reference>
<evidence type="ECO:0000313" key="3">
    <source>
        <dbReference type="Proteomes" id="UP000616769"/>
    </source>
</evidence>
<dbReference type="SMART" id="SM00240">
    <property type="entry name" value="FHA"/>
    <property type="match status" value="1"/>
</dbReference>
<dbReference type="InterPro" id="IPR008984">
    <property type="entry name" value="SMAD_FHA_dom_sf"/>
</dbReference>
<dbReference type="PROSITE" id="PS50006">
    <property type="entry name" value="FHA_DOMAIN"/>
    <property type="match status" value="1"/>
</dbReference>
<dbReference type="AlphaFoldDB" id="A0A132AKL5"/>
<dbReference type="PANTHER" id="PTHR23308">
    <property type="entry name" value="NUCLEAR INHIBITOR OF PROTEIN PHOSPHATASE-1"/>
    <property type="match status" value="1"/>
</dbReference>
<comment type="caution">
    <text evidence="2">The sequence shown here is derived from an EMBL/GenBank/DDBJ whole genome shotgun (WGS) entry which is preliminary data.</text>
</comment>
<dbReference type="OrthoDB" id="444265at2759"/>
<dbReference type="EMBL" id="JXLN01016509">
    <property type="protein sequence ID" value="KPM11115.1"/>
    <property type="molecule type" value="Genomic_DNA"/>
</dbReference>
<organism evidence="2 3">
    <name type="scientific">Sarcoptes scabiei</name>
    <name type="common">Itch mite</name>
    <name type="synonym">Acarus scabiei</name>
    <dbReference type="NCBI Taxonomy" id="52283"/>
    <lineage>
        <taxon>Eukaryota</taxon>
        <taxon>Metazoa</taxon>
        <taxon>Ecdysozoa</taxon>
        <taxon>Arthropoda</taxon>
        <taxon>Chelicerata</taxon>
        <taxon>Arachnida</taxon>
        <taxon>Acari</taxon>
        <taxon>Acariformes</taxon>
        <taxon>Sarcoptiformes</taxon>
        <taxon>Astigmata</taxon>
        <taxon>Psoroptidia</taxon>
        <taxon>Sarcoptoidea</taxon>
        <taxon>Sarcoptidae</taxon>
        <taxon>Sarcoptinae</taxon>
        <taxon>Sarcoptes</taxon>
    </lineage>
</organism>
<accession>A0A132AKL5</accession>
<feature type="compositionally biased region" description="Basic and acidic residues" evidence="1">
    <location>
        <begin position="30"/>
        <end position="43"/>
    </location>
</feature>
<protein>
    <submittedName>
        <fullName evidence="2">Smad nuclear interacting protein 1-like protein</fullName>
    </submittedName>
</protein>
<dbReference type="InterPro" id="IPR050923">
    <property type="entry name" value="Cell_Proc_Reg/RNA_Proc"/>
</dbReference>
<evidence type="ECO:0000313" key="2">
    <source>
        <dbReference type="EMBL" id="KPM11115.1"/>
    </source>
</evidence>
<dbReference type="VEuPathDB" id="VectorBase:SSCA000267"/>
<sequence length="255" mass="29944">MCKFFVDFLSVHRLCNKRARKELRHHQRRDSREHSRNERERVRSPIQRQSSTSNHKENGKFRFSRRRQDDSGSGPIISTEPIETKEKPPEIKPNFELTGALARDTNTFNGIVIKYNEPPEAMIPKTHWRLYPFKGREALEYIPIHKQSAYLLGRERKVADIPIDHPSCSKQHAVIQFRCITKKLPDETEKKVIRPYIIDLESANGTFVNGNQIEPKRFVELLEQDVIKFGFSSREYVLLHEHSAKDSDERPDDKE</sequence>
<dbReference type="SUPFAM" id="SSF49879">
    <property type="entry name" value="SMAD/FHA domain"/>
    <property type="match status" value="1"/>
</dbReference>
<dbReference type="InterPro" id="IPR000253">
    <property type="entry name" value="FHA_dom"/>
</dbReference>
<dbReference type="Pfam" id="PF00498">
    <property type="entry name" value="FHA"/>
    <property type="match status" value="1"/>
</dbReference>
<feature type="region of interest" description="Disordered" evidence="1">
    <location>
        <begin position="22"/>
        <end position="90"/>
    </location>
</feature>
<name>A0A132AKL5_SARSC</name>
<dbReference type="Proteomes" id="UP000616769">
    <property type="component" value="Unassembled WGS sequence"/>
</dbReference>
<feature type="compositionally biased region" description="Basic and acidic residues" evidence="1">
    <location>
        <begin position="54"/>
        <end position="70"/>
    </location>
</feature>
<dbReference type="Gene3D" id="2.60.200.20">
    <property type="match status" value="1"/>
</dbReference>
<gene>
    <name evidence="2" type="ORF">QR98_0096820</name>
</gene>
<evidence type="ECO:0000256" key="1">
    <source>
        <dbReference type="SAM" id="MobiDB-lite"/>
    </source>
</evidence>
<proteinExistence type="predicted"/>